<feature type="signal peptide" evidence="1">
    <location>
        <begin position="1"/>
        <end position="21"/>
    </location>
</feature>
<protein>
    <recommendedName>
        <fullName evidence="4">DUF4421 domain-containing protein</fullName>
    </recommendedName>
</protein>
<proteinExistence type="predicted"/>
<dbReference type="AlphaFoldDB" id="A0AAP2DF49"/>
<sequence length="357" mass="40586">MNYRFLLIMTAFAACTGSLFAQGERKDKTAVTYEELYDEPYSVNKLFIGIQPLYGELFVTNVNAGFGMEAAYYYKDKADFRAHFRKTYSQQFFDFSRDLAYKQSSMDNRAEVYNYFELGGTYHVKDFEQSSKTKMFLYKKSYRGDKWAARVPLSADVPCKVRKIYGVRLGAIIWDSSTDLERVIEKQGLTNADLKTAEGVPLPDTEFNDRGEAIPVHPFTNISSMGAYIGGSMSWIKNVAVNFDKFEEGIDDLIFTAYADILLSPSISIDDLVYTNKGPNGEAVGPTMTYLVDPIKTKIFGFRMGIDGRFNRQFSWSYGIETGYRPSIEGRSYYALLKISFPVFGTNLDYKVESFGK</sequence>
<dbReference type="PROSITE" id="PS51257">
    <property type="entry name" value="PROKAR_LIPOPROTEIN"/>
    <property type="match status" value="1"/>
</dbReference>
<evidence type="ECO:0000313" key="3">
    <source>
        <dbReference type="Proteomes" id="UP001319180"/>
    </source>
</evidence>
<feature type="chain" id="PRO_5042886729" description="DUF4421 domain-containing protein" evidence="1">
    <location>
        <begin position="22"/>
        <end position="357"/>
    </location>
</feature>
<dbReference type="EMBL" id="JAHESC010000024">
    <property type="protein sequence ID" value="MBT1688227.1"/>
    <property type="molecule type" value="Genomic_DNA"/>
</dbReference>
<dbReference type="Proteomes" id="UP001319180">
    <property type="component" value="Unassembled WGS sequence"/>
</dbReference>
<reference evidence="2 3" key="1">
    <citation type="submission" date="2021-05" db="EMBL/GenBank/DDBJ databases">
        <title>A Polyphasic approach of four new species of the genus Ohtaekwangia: Ohtaekwangia histidinii sp. nov., Ohtaekwangia cretensis sp. nov., Ohtaekwangia indiensis sp. nov., Ohtaekwangia reichenbachii sp. nov. from diverse environment.</title>
        <authorList>
            <person name="Octaviana S."/>
        </authorList>
    </citation>
    <scope>NUCLEOTIDE SEQUENCE [LARGE SCALE GENOMIC DNA]</scope>
    <source>
        <strain evidence="2 3">PWU37</strain>
    </source>
</reference>
<evidence type="ECO:0000256" key="1">
    <source>
        <dbReference type="SAM" id="SignalP"/>
    </source>
</evidence>
<accession>A0AAP2DF49</accession>
<evidence type="ECO:0008006" key="4">
    <source>
        <dbReference type="Google" id="ProtNLM"/>
    </source>
</evidence>
<keyword evidence="3" id="KW-1185">Reference proteome</keyword>
<comment type="caution">
    <text evidence="2">The sequence shown here is derived from an EMBL/GenBank/DDBJ whole genome shotgun (WGS) entry which is preliminary data.</text>
</comment>
<gene>
    <name evidence="2" type="ORF">KK078_16775</name>
</gene>
<keyword evidence="1" id="KW-0732">Signal</keyword>
<name>A0AAP2DF49_9BACT</name>
<organism evidence="2 3">
    <name type="scientific">Dawidia soli</name>
    <dbReference type="NCBI Taxonomy" id="2782352"/>
    <lineage>
        <taxon>Bacteria</taxon>
        <taxon>Pseudomonadati</taxon>
        <taxon>Bacteroidota</taxon>
        <taxon>Cytophagia</taxon>
        <taxon>Cytophagales</taxon>
        <taxon>Chryseotaleaceae</taxon>
        <taxon>Dawidia</taxon>
    </lineage>
</organism>
<evidence type="ECO:0000313" key="2">
    <source>
        <dbReference type="EMBL" id="MBT1688227.1"/>
    </source>
</evidence>
<dbReference type="RefSeq" id="WP_254091454.1">
    <property type="nucleotide sequence ID" value="NZ_JAHESC010000024.1"/>
</dbReference>